<comment type="caution">
    <text evidence="1">The sequence shown here is derived from an EMBL/GenBank/DDBJ whole genome shotgun (WGS) entry which is preliminary data.</text>
</comment>
<dbReference type="SUPFAM" id="SSF88723">
    <property type="entry name" value="PIN domain-like"/>
    <property type="match status" value="1"/>
</dbReference>
<gene>
    <name evidence="1" type="ORF">J8273_3829</name>
</gene>
<dbReference type="Gene3D" id="3.40.50.1010">
    <property type="entry name" value="5'-nuclease"/>
    <property type="match status" value="1"/>
</dbReference>
<dbReference type="EMBL" id="JAHDYR010000014">
    <property type="protein sequence ID" value="KAG9394578.1"/>
    <property type="molecule type" value="Genomic_DNA"/>
</dbReference>
<dbReference type="AlphaFoldDB" id="A0A8J6B2Y0"/>
<name>A0A8J6B2Y0_9EUKA</name>
<dbReference type="InterPro" id="IPR029060">
    <property type="entry name" value="PIN-like_dom_sf"/>
</dbReference>
<accession>A0A8J6B2Y0</accession>
<protein>
    <submittedName>
        <fullName evidence="1">Temperature dependent protein affecting M2 dsRNA replication</fullName>
    </submittedName>
</protein>
<dbReference type="Proteomes" id="UP000717585">
    <property type="component" value="Unassembled WGS sequence"/>
</dbReference>
<reference evidence="1" key="1">
    <citation type="submission" date="2021-05" db="EMBL/GenBank/DDBJ databases">
        <title>A free-living protist that lacks canonical eukaryotic 1 DNA replication and segregation systems.</title>
        <authorList>
            <person name="Salas-Leiva D.E."/>
            <person name="Tromer E.C."/>
            <person name="Curtis B.A."/>
            <person name="Jerlstrom-Hultqvist J."/>
            <person name="Kolisko M."/>
            <person name="Yi Z."/>
            <person name="Salas-Leiva J.S."/>
            <person name="Gallot-Lavallee L."/>
            <person name="Kops G.J.P.L."/>
            <person name="Archibald J.M."/>
            <person name="Simpson A.G.B."/>
            <person name="Roger A.J."/>
        </authorList>
    </citation>
    <scope>NUCLEOTIDE SEQUENCE</scope>
    <source>
        <strain evidence="1">BICM</strain>
    </source>
</reference>
<organism evidence="1 2">
    <name type="scientific">Carpediemonas membranifera</name>
    <dbReference type="NCBI Taxonomy" id="201153"/>
    <lineage>
        <taxon>Eukaryota</taxon>
        <taxon>Metamonada</taxon>
        <taxon>Carpediemonas-like organisms</taxon>
        <taxon>Carpediemonas</taxon>
    </lineage>
</organism>
<evidence type="ECO:0000313" key="1">
    <source>
        <dbReference type="EMBL" id="KAG9394578.1"/>
    </source>
</evidence>
<sequence>MSGKSATMRGLFTYIVENNLSRKEPLQYRQPTHIGVDVTQWLYNLNLAGPNSNPWMMQVLGGAPAHLPHAIHQQLADFRAANLIPTFVFPGPMNPIRSSARETDLMQRSNAWDAYLESGTTLDFPRPLLTDLLPEIAAILAEEDADVIFAPSGVIPQLGYLVETHAVQTVWAAVDFLLCPVSQQPPFFLTKINFGMREQFSVEHQQFMRHLLAEYGIKNPMELIVAALFAGGNVCQTAPPFMDNYRIEDVFHAVRSHGDVNKHDPDQICLSVMSHSRFSVDRYLSEFVSGRIRLMHPLVMDRSGRVAPAYSDVLFRSNKDKHIVVGALGNHLPDQLYTLLFTGAARPELLAPLVFNRATLLAPRLSSVSYRTAVECAVSLRTLTLTSLTAGLHPDFRADDEPYYIKAATDSSARAIRLPRKAGLSRDEILRIATRNKPAAQAAGVWDLSMSAAMLADPVRPAPAENWVLLSALADALALHALGYCTTDLKPLPVLQLIAQSGYHAAPALLLVEMLRRGFTLDPVSIEPPLRTPRPAAPLAVDVISWLCCVNSLAPPAAGQWTGSLSPEVTAMGSAVALFRSELRLLFEAQVAALSLTSMPNQLSILSRISAKLPFRVDNGWWVAQVVRGILTNQGSYRYQSSGMLGAAKEWVLFACALIERLAVAEPQDSIIKLAKIVPEIRSTIDKLC</sequence>
<evidence type="ECO:0000313" key="2">
    <source>
        <dbReference type="Proteomes" id="UP000717585"/>
    </source>
</evidence>
<proteinExistence type="predicted"/>
<keyword evidence="2" id="KW-1185">Reference proteome</keyword>